<comment type="similarity">
    <text evidence="7">Belongs to the OMP decarboxylase family. Type 1 subfamily.</text>
</comment>
<gene>
    <name evidence="7" type="primary">pyrF</name>
    <name evidence="12" type="ORF">U14_04599</name>
</gene>
<dbReference type="InterPro" id="IPR018089">
    <property type="entry name" value="OMPdecase_AS"/>
</dbReference>
<dbReference type="EMBL" id="DF820459">
    <property type="protein sequence ID" value="GAK53334.1"/>
    <property type="molecule type" value="Genomic_DNA"/>
</dbReference>
<feature type="binding site" evidence="7 9">
    <location>
        <position position="130"/>
    </location>
    <ligand>
        <name>substrate</name>
    </ligand>
</feature>
<feature type="active site" description="Proton donor" evidence="7">
    <location>
        <position position="68"/>
    </location>
</feature>
<comment type="subunit">
    <text evidence="7">Homodimer.</text>
</comment>
<dbReference type="UniPathway" id="UPA00070">
    <property type="reaction ID" value="UER00120"/>
</dbReference>
<dbReference type="CDD" id="cd04725">
    <property type="entry name" value="OMP_decarboxylase_like"/>
    <property type="match status" value="1"/>
</dbReference>
<feature type="active site" description="For OMPdecase activity" evidence="8">
    <location>
        <position position="68"/>
    </location>
</feature>
<dbReference type="SUPFAM" id="SSF51366">
    <property type="entry name" value="Ribulose-phoshate binding barrel"/>
    <property type="match status" value="1"/>
</dbReference>
<dbReference type="InterPro" id="IPR001754">
    <property type="entry name" value="OMPdeCOase_dom"/>
</dbReference>
<dbReference type="InterPro" id="IPR014732">
    <property type="entry name" value="OMPdecase"/>
</dbReference>
<keyword evidence="3 7" id="KW-0210">Decarboxylase</keyword>
<evidence type="ECO:0000313" key="13">
    <source>
        <dbReference type="Proteomes" id="UP000030700"/>
    </source>
</evidence>
<keyword evidence="13" id="KW-1185">Reference proteome</keyword>
<feature type="active site" description="For OMPdecase activity" evidence="8">
    <location>
        <position position="66"/>
    </location>
</feature>
<evidence type="ECO:0000256" key="8">
    <source>
        <dbReference type="PIRSR" id="PIRSR614732-1"/>
    </source>
</evidence>
<proteinExistence type="inferred from homology"/>
<evidence type="ECO:0000256" key="6">
    <source>
        <dbReference type="ARBA" id="ARBA00049157"/>
    </source>
</evidence>
<dbReference type="PROSITE" id="PS00156">
    <property type="entry name" value="OMPDECASE"/>
    <property type="match status" value="1"/>
</dbReference>
<dbReference type="InterPro" id="IPR011060">
    <property type="entry name" value="RibuloseP-bd_barrel"/>
</dbReference>
<dbReference type="GO" id="GO:0004590">
    <property type="term" value="F:orotidine-5'-phosphate decarboxylase activity"/>
    <property type="evidence" value="ECO:0007669"/>
    <property type="project" value="UniProtKB-UniRule"/>
</dbReference>
<evidence type="ECO:0000256" key="2">
    <source>
        <dbReference type="ARBA" id="ARBA00004861"/>
    </source>
</evidence>
<dbReference type="HAMAP" id="MF_01200_B">
    <property type="entry name" value="OMPdecase_type1_B"/>
    <property type="match status" value="1"/>
</dbReference>
<dbReference type="NCBIfam" id="TIGR01740">
    <property type="entry name" value="pyrF"/>
    <property type="match status" value="1"/>
</dbReference>
<dbReference type="HOGENOM" id="CLU_067069_1_0_0"/>
<dbReference type="GO" id="GO:0005829">
    <property type="term" value="C:cytosol"/>
    <property type="evidence" value="ECO:0007669"/>
    <property type="project" value="TreeGrafter"/>
</dbReference>
<feature type="binding site" evidence="7 9">
    <location>
        <position position="223"/>
    </location>
    <ligand>
        <name>substrate</name>
    </ligand>
</feature>
<evidence type="ECO:0000256" key="10">
    <source>
        <dbReference type="RuleBase" id="RU000512"/>
    </source>
</evidence>
<dbReference type="SMART" id="SM00934">
    <property type="entry name" value="OMPdecase"/>
    <property type="match status" value="1"/>
</dbReference>
<evidence type="ECO:0000256" key="4">
    <source>
        <dbReference type="ARBA" id="ARBA00022975"/>
    </source>
</evidence>
<dbReference type="GO" id="GO:0006207">
    <property type="term" value="P:'de novo' pyrimidine nucleobase biosynthetic process"/>
    <property type="evidence" value="ECO:0007669"/>
    <property type="project" value="InterPro"/>
</dbReference>
<feature type="binding site" evidence="7 9">
    <location>
        <position position="39"/>
    </location>
    <ligand>
        <name>substrate</name>
    </ligand>
</feature>
<sequence>MKNEQLARSKICLALDNLQETRDLERLLEEVLPVVGMLKIGKELFTRFGVDIVKLAQGFGLEIFLDLKFHDIPNTVKGAAYAATQLGVYLFNVHASGGLAMMKAAREGALAASQERGLRMPKIVAVTVLTSIDQQIMNTEVRVPGTIDTQVLHLAQLTHQAGLDGIVCSAADVKAIRQELPPDFLYVTPGIQGPTTTAGSDQKRVYTPHAAIRDGASILVVGRAITAAPDRFAAGRAVLDDTLKGLE</sequence>
<reference evidence="12" key="1">
    <citation type="journal article" date="2015" name="PeerJ">
        <title>First genomic representation of candidate bacterial phylum KSB3 points to enhanced environmental sensing as a trigger of wastewater bulking.</title>
        <authorList>
            <person name="Sekiguchi Y."/>
            <person name="Ohashi A."/>
            <person name="Parks D.H."/>
            <person name="Yamauchi T."/>
            <person name="Tyson G.W."/>
            <person name="Hugenholtz P."/>
        </authorList>
    </citation>
    <scope>NUCLEOTIDE SEQUENCE [LARGE SCALE GENOMIC DNA]</scope>
</reference>
<dbReference type="NCBIfam" id="NF001273">
    <property type="entry name" value="PRK00230.1"/>
    <property type="match status" value="1"/>
</dbReference>
<feature type="active site" description="For OMPdecase activity" evidence="8">
    <location>
        <position position="71"/>
    </location>
</feature>
<dbReference type="Gene3D" id="3.20.20.70">
    <property type="entry name" value="Aldolase class I"/>
    <property type="match status" value="1"/>
</dbReference>
<dbReference type="Pfam" id="PF00215">
    <property type="entry name" value="OMPdecase"/>
    <property type="match status" value="1"/>
</dbReference>
<keyword evidence="4 7" id="KW-0665">Pyrimidine biosynthesis</keyword>
<evidence type="ECO:0000256" key="9">
    <source>
        <dbReference type="PIRSR" id="PIRSR614732-2"/>
    </source>
</evidence>
<evidence type="ECO:0000259" key="11">
    <source>
        <dbReference type="SMART" id="SM00934"/>
    </source>
</evidence>
<feature type="binding site" evidence="7 9">
    <location>
        <position position="222"/>
    </location>
    <ligand>
        <name>substrate</name>
    </ligand>
</feature>
<comment type="pathway">
    <text evidence="2 7 10">Pyrimidine metabolism; UMP biosynthesis via de novo pathway; UMP from orotate: step 2/2.</text>
</comment>
<feature type="binding site" evidence="7 9">
    <location>
        <position position="16"/>
    </location>
    <ligand>
        <name>substrate</name>
    </ligand>
</feature>
<dbReference type="Proteomes" id="UP000030700">
    <property type="component" value="Unassembled WGS sequence"/>
</dbReference>
<feature type="binding site" evidence="7 9">
    <location>
        <position position="202"/>
    </location>
    <ligand>
        <name>substrate</name>
    </ligand>
</feature>
<dbReference type="STRING" id="1499966.U14_04599"/>
<dbReference type="AlphaFoldDB" id="A0A0S6W5R2"/>
<dbReference type="InterPro" id="IPR047596">
    <property type="entry name" value="OMPdecase_bac"/>
</dbReference>
<name>A0A0S6W5R2_9BACT</name>
<evidence type="ECO:0000313" key="12">
    <source>
        <dbReference type="EMBL" id="GAK53334.1"/>
    </source>
</evidence>
<dbReference type="EC" id="4.1.1.23" evidence="7"/>
<keyword evidence="5 7" id="KW-0456">Lyase</keyword>
<evidence type="ECO:0000256" key="1">
    <source>
        <dbReference type="ARBA" id="ARBA00002356"/>
    </source>
</evidence>
<dbReference type="InterPro" id="IPR013785">
    <property type="entry name" value="Aldolase_TIM"/>
</dbReference>
<protein>
    <recommendedName>
        <fullName evidence="7">Orotidine 5'-phosphate decarboxylase</fullName>
        <ecNumber evidence="7">4.1.1.23</ecNumber>
    </recommendedName>
    <alternativeName>
        <fullName evidence="7">OMP decarboxylase</fullName>
        <shortName evidence="7">OMPDCase</shortName>
        <shortName evidence="7">OMPdecase</shortName>
    </alternativeName>
</protein>
<dbReference type="PANTHER" id="PTHR32119:SF2">
    <property type="entry name" value="OROTIDINE 5'-PHOSPHATE DECARBOXYLASE"/>
    <property type="match status" value="1"/>
</dbReference>
<comment type="catalytic activity">
    <reaction evidence="6 7 10">
        <text>orotidine 5'-phosphate + H(+) = UMP + CO2</text>
        <dbReference type="Rhea" id="RHEA:11596"/>
        <dbReference type="ChEBI" id="CHEBI:15378"/>
        <dbReference type="ChEBI" id="CHEBI:16526"/>
        <dbReference type="ChEBI" id="CHEBI:57538"/>
        <dbReference type="ChEBI" id="CHEBI:57865"/>
        <dbReference type="EC" id="4.1.1.23"/>
    </reaction>
</comment>
<organism evidence="12">
    <name type="scientific">Candidatus Moduliflexus flocculans</name>
    <dbReference type="NCBI Taxonomy" id="1499966"/>
    <lineage>
        <taxon>Bacteria</taxon>
        <taxon>Candidatus Moduliflexota</taxon>
        <taxon>Candidatus Moduliflexia</taxon>
        <taxon>Candidatus Moduliflexales</taxon>
        <taxon>Candidatus Moduliflexaceae</taxon>
    </lineage>
</organism>
<accession>A0A0S6W5R2</accession>
<evidence type="ECO:0000256" key="3">
    <source>
        <dbReference type="ARBA" id="ARBA00022793"/>
    </source>
</evidence>
<evidence type="ECO:0000256" key="5">
    <source>
        <dbReference type="ARBA" id="ARBA00023239"/>
    </source>
</evidence>
<comment type="function">
    <text evidence="1 7">Catalyzes the decarboxylation of orotidine 5'-monophosphate (OMP) to uridine 5'-monophosphate (UMP).</text>
</comment>
<comment type="caution">
    <text evidence="7">Lacks conserved residue(s) required for the propagation of feature annotation.</text>
</comment>
<dbReference type="GO" id="GO:0044205">
    <property type="term" value="P:'de novo' UMP biosynthetic process"/>
    <property type="evidence" value="ECO:0007669"/>
    <property type="project" value="UniProtKB-UniRule"/>
</dbReference>
<feature type="binding site" evidence="7">
    <location>
        <begin position="66"/>
        <end position="75"/>
    </location>
    <ligand>
        <name>substrate</name>
    </ligand>
</feature>
<dbReference type="PANTHER" id="PTHR32119">
    <property type="entry name" value="OROTIDINE 5'-PHOSPHATE DECARBOXYLASE"/>
    <property type="match status" value="1"/>
</dbReference>
<feature type="domain" description="Orotidine 5'-phosphate decarboxylase" evidence="11">
    <location>
        <begin position="10"/>
        <end position="238"/>
    </location>
</feature>
<evidence type="ECO:0000256" key="7">
    <source>
        <dbReference type="HAMAP-Rule" id="MF_01200"/>
    </source>
</evidence>